<dbReference type="GO" id="GO:0071596">
    <property type="term" value="P:ubiquitin-dependent protein catabolic process via the N-end rule pathway"/>
    <property type="evidence" value="ECO:0007669"/>
    <property type="project" value="UniProtKB-UniRule"/>
</dbReference>
<organism evidence="12 13">
    <name type="scientific">Canna indica</name>
    <name type="common">Indian-shot</name>
    <dbReference type="NCBI Taxonomy" id="4628"/>
    <lineage>
        <taxon>Eukaryota</taxon>
        <taxon>Viridiplantae</taxon>
        <taxon>Streptophyta</taxon>
        <taxon>Embryophyta</taxon>
        <taxon>Tracheophyta</taxon>
        <taxon>Spermatophyta</taxon>
        <taxon>Magnoliopsida</taxon>
        <taxon>Liliopsida</taxon>
        <taxon>Zingiberales</taxon>
        <taxon>Cannaceae</taxon>
        <taxon>Canna</taxon>
    </lineage>
</organism>
<evidence type="ECO:0000256" key="8">
    <source>
        <dbReference type="ARBA" id="ARBA00046341"/>
    </source>
</evidence>
<dbReference type="InterPro" id="IPR036390">
    <property type="entry name" value="WH_DNA-bd_sf"/>
</dbReference>
<feature type="zinc finger region" description="UBR-type" evidence="9">
    <location>
        <begin position="124"/>
        <end position="194"/>
    </location>
</feature>
<keyword evidence="5 10" id="KW-0863">Zinc-finger</keyword>
<evidence type="ECO:0000256" key="1">
    <source>
        <dbReference type="ARBA" id="ARBA00000900"/>
    </source>
</evidence>
<evidence type="ECO:0000256" key="5">
    <source>
        <dbReference type="ARBA" id="ARBA00022771"/>
    </source>
</evidence>
<dbReference type="Pfam" id="PF02207">
    <property type="entry name" value="zf-UBR"/>
    <property type="match status" value="1"/>
</dbReference>
<dbReference type="InterPro" id="IPR042065">
    <property type="entry name" value="E3_ELL-like"/>
</dbReference>
<comment type="similarity">
    <text evidence="8 10">Belongs to the E3 ubiquitin-protein ligase UBR1-like family.</text>
</comment>
<evidence type="ECO:0000256" key="7">
    <source>
        <dbReference type="ARBA" id="ARBA00022833"/>
    </source>
</evidence>
<evidence type="ECO:0000256" key="3">
    <source>
        <dbReference type="ARBA" id="ARBA00022679"/>
    </source>
</evidence>
<dbReference type="CDD" id="cd19673">
    <property type="entry name" value="UBR-box_UBR3"/>
    <property type="match status" value="1"/>
</dbReference>
<dbReference type="InterPro" id="IPR003126">
    <property type="entry name" value="Znf_UBR"/>
</dbReference>
<dbReference type="EC" id="2.3.2.27" evidence="10"/>
<dbReference type="InterPro" id="IPR044046">
    <property type="entry name" value="E3_ligase_UBR-like_C"/>
</dbReference>
<keyword evidence="6 10" id="KW-0833">Ubl conjugation pathway</keyword>
<dbReference type="PROSITE" id="PS51157">
    <property type="entry name" value="ZF_UBR"/>
    <property type="match status" value="1"/>
</dbReference>
<reference evidence="12 13" key="1">
    <citation type="submission" date="2023-10" db="EMBL/GenBank/DDBJ databases">
        <title>Chromosome-scale genome assembly provides insights into flower coloration mechanisms of Canna indica.</title>
        <authorList>
            <person name="Li C."/>
        </authorList>
    </citation>
    <scope>NUCLEOTIDE SEQUENCE [LARGE SCALE GENOMIC DNA]</scope>
    <source>
        <tissue evidence="12">Flower</tissue>
    </source>
</reference>
<dbReference type="GO" id="GO:0008270">
    <property type="term" value="F:zinc ion binding"/>
    <property type="evidence" value="ECO:0007669"/>
    <property type="project" value="UniProtKB-UniRule"/>
</dbReference>
<dbReference type="Pfam" id="PF22960">
    <property type="entry name" value="WHD_UBR1"/>
    <property type="match status" value="1"/>
</dbReference>
<sequence length="2067" mass="232198">MAGMELDSPGGRSPRLSPSDRIVQRLASKGVPRDVLNQSQRGLILYLKENKARISELVASILPTEGDISELPISLSMFSGEGSGGSNVEDLFNESMLWLAWLMFETEPQEALANLSKRTGGQRAVCGAVWGHNDLAYRCRTCENDPTCAICVPCFQNGNHKDHDYSIIYTGGGCCDCGDVTAWKREGFCSEHRGIEQIQPLPKESANSIRPVLDALLVIWKCKITHAEKSKSAKEQSTICVSTEMRDNLSLAILEMLLDFCNCSESLLCFISRRMFECTGLLDVLVRTERFLHRGLVKKLHELLLKLLGEPVFKYEFAKVFIRYYPFAVSEMTKEGSDKMLEKYPLLSTFSVQIFTVPKLTQRLVEEVNLLGVLLGCLMDLLLFCAGEDGHLQANTWAMEIMIRLVEDTRFVLSHDEILVHITHEQPDISRTWLKILTLAQGMNPQKRGTTTAMEDEYEYLSTTFVLGHLFGNVHNLLVQGAFSSCEAKERNDTSFCLNSKGLDDSEGYRHSKIGRTSQESSACSTSSRSGGLGYSSKYSDVKLDGIGCLSIPSHANLVIFECLKSIDGWLCQARNISHSLDDDSECSCFNSFRKKVLRLKKGTNSYKVCRTSVSRQGKDGHQLLASTEHLERFDSMDTDMCPEHTSSSILSDDNLVEIDASPECEAFGVLNMADWPDIVYDVSSQDISFHIPLHRLLSLLLRKAMEYCYGELEKPQDTSGILFPLSACGRDFFGHVLGGSQPCGFSSFLMEHPLQLRVFCAQVRAGMWRRNGDTAIFVSEFYRAVQWFSQGLESDLFLLQCCAALAPPELFVERIQERYGLLNYTSLNISEHNEYEAVLVHEMLTLIIQIVKERRFSGLSFSDNLKREIIYKLAAGDATHSQVVKALPRDLSKSDQVQSVLDMLATYSNPSGMKQGKYSLRRGYWKELDLYHPRWSYRDLQMAEERYFHFCKVSARNVQLPRWTNIYYPLRSISRIATSKTVFKILRALFFYAAFTDASVASRAPDGVLITALHLLSLALDICSSQNQTTVNNYVPDDGSCMEVSHFAEDLSPVFAYATEELDITAHCESALCKNQNMISLLVLLMRKYKEESDIIYSETRHCNISSLIETLLKKFAELSNDCLIMLQKLAPEVTCHLLKQSAQVTVQSSPSASDAEERRAKARERQAAIMEKMRAEQSRFIASLKSTPNSEADVLISKEEKQNLDDNAPEESEVVCSLCRDPHSRSPLCYLILLQKSRLTTFVDRGPLSWEDSGWQDDIQSVGKEPLRDPSGADPNSMLQLARSVGIQLPLNMEPAEFDTFLGSLREQFHDIRNIQPPNMLSGTGTEVTVPLETMEDGIYHSVVRDMHNFGSISDALDGEKRCLTKDALVSSRKGRMVDFFVLGECVERLSKELKHNRSSMHGLQRLAKLSSRSIASTARASGFGPRDCDGIHISSCGHAVHQECHDRYLLSLKQRYNRRHGFEGSHIVDPDLGELLCPVCRRFSNSILPAPIGGSNRFSMKRTSAVSSSTSNEFPSILSEMNCSNLNVLLALSILQNAAKAVGESSKKFLSGTLNGTTNSAIEPALRKLCMLYYPHSYDSVLETGRLSQSLIFWDTLRYSVMCTEITACAKMNANSSVQSCLESLKEELQTSSGYMMSILLHVAQSTRNSNCFEVLLRFSSLQLLAGSICSGVSDDNYLSNGDKQRGTISSLFECSNNGEVFPDIQFWKHAADPILAQDPFSSLMWVLFCLPAPFISSRECFVALVHLFYIVCVVQSMITCYGKQSFDMSSFVGGLLSEVCRSMAESELVRQYFISNYIDQLCHPNDVIRRLTFPYLRRCALLWNLLNSSKIAPLYDSHKWERTSFSSQCAELGSDDHLKVELSRIRELEDMFKICSLELVLKDEVVHALSLRWCDHFHKEFTVRKYRGILACNPAVPFKLIELPLIYQELLQRYIKLPCSNCKSVPEEPALCLLCGKLCSLNRKSCCRPGKCSNHAMICGAGVGVFLLVRKTIIFLQRSARQAYWPSPYLDAFGEEDHEMARGKPLYLSKERYAALTYLVASHGLDRCSEVLRQTTIGLNGLE</sequence>
<evidence type="ECO:0000256" key="10">
    <source>
        <dbReference type="RuleBase" id="RU366018"/>
    </source>
</evidence>
<dbReference type="GO" id="GO:0016567">
    <property type="term" value="P:protein ubiquitination"/>
    <property type="evidence" value="ECO:0007669"/>
    <property type="project" value="UniProtKB-UniRule"/>
</dbReference>
<dbReference type="Pfam" id="PF18995">
    <property type="entry name" value="PRT6_C"/>
    <property type="match status" value="1"/>
</dbReference>
<dbReference type="InterPro" id="IPR055194">
    <property type="entry name" value="UBR1-like_WH"/>
</dbReference>
<gene>
    <name evidence="12" type="ORF">Cni_G10696</name>
</gene>
<evidence type="ECO:0000256" key="4">
    <source>
        <dbReference type="ARBA" id="ARBA00022723"/>
    </source>
</evidence>
<keyword evidence="7 10" id="KW-0862">Zinc</keyword>
<dbReference type="GO" id="GO:0005737">
    <property type="term" value="C:cytoplasm"/>
    <property type="evidence" value="ECO:0007669"/>
    <property type="project" value="TreeGrafter"/>
</dbReference>
<dbReference type="GO" id="GO:0000151">
    <property type="term" value="C:ubiquitin ligase complex"/>
    <property type="evidence" value="ECO:0007669"/>
    <property type="project" value="TreeGrafter"/>
</dbReference>
<dbReference type="Proteomes" id="UP001327560">
    <property type="component" value="Chromosome 3"/>
</dbReference>
<dbReference type="PANTHER" id="PTHR21497">
    <property type="entry name" value="UBIQUITIN LIGASE E3 ALPHA-RELATED"/>
    <property type="match status" value="1"/>
</dbReference>
<proteinExistence type="inferred from homology"/>
<evidence type="ECO:0000256" key="6">
    <source>
        <dbReference type="ARBA" id="ARBA00022786"/>
    </source>
</evidence>
<evidence type="ECO:0000313" key="13">
    <source>
        <dbReference type="Proteomes" id="UP001327560"/>
    </source>
</evidence>
<dbReference type="GO" id="GO:0061630">
    <property type="term" value="F:ubiquitin protein ligase activity"/>
    <property type="evidence" value="ECO:0007669"/>
    <property type="project" value="UniProtKB-UniRule"/>
</dbReference>
<dbReference type="InterPro" id="IPR039164">
    <property type="entry name" value="UBR1-like"/>
</dbReference>
<evidence type="ECO:0000256" key="2">
    <source>
        <dbReference type="ARBA" id="ARBA00004906"/>
    </source>
</evidence>
<keyword evidence="4 10" id="KW-0479">Metal-binding</keyword>
<evidence type="ECO:0000313" key="12">
    <source>
        <dbReference type="EMBL" id="WOL01977.1"/>
    </source>
</evidence>
<evidence type="ECO:0000256" key="9">
    <source>
        <dbReference type="PROSITE-ProRule" id="PRU00508"/>
    </source>
</evidence>
<protein>
    <recommendedName>
        <fullName evidence="10">E3 ubiquitin-protein ligase</fullName>
        <ecNumber evidence="10">2.3.2.27</ecNumber>
    </recommendedName>
</protein>
<dbReference type="SUPFAM" id="SSF46785">
    <property type="entry name" value="Winged helix' DNA-binding domain"/>
    <property type="match status" value="1"/>
</dbReference>
<dbReference type="PANTHER" id="PTHR21497:SF53">
    <property type="entry name" value="E3 UBIQUITIN-PROTEIN LIGASE PRT6"/>
    <property type="match status" value="1"/>
</dbReference>
<evidence type="ECO:0000259" key="11">
    <source>
        <dbReference type="PROSITE" id="PS51157"/>
    </source>
</evidence>
<keyword evidence="13" id="KW-1185">Reference proteome</keyword>
<dbReference type="FunFam" id="2.10.110.30:FF:000002">
    <property type="entry name" value="Putative e3 ubiquitin-protein ligase ubr3"/>
    <property type="match status" value="1"/>
</dbReference>
<comment type="function">
    <text evidence="10">Ubiquitin ligase protein which is a component of the N-end rule pathway. Recognizes and binds to proteins bearing specific N-terminal residues that are destabilizing according to the N-end rule, leading to their ubiquitination and subsequent degradation.</text>
</comment>
<dbReference type="Gene3D" id="2.10.110.30">
    <property type="match status" value="1"/>
</dbReference>
<feature type="domain" description="UBR-type" evidence="11">
    <location>
        <begin position="124"/>
        <end position="194"/>
    </location>
</feature>
<dbReference type="SMART" id="SM00396">
    <property type="entry name" value="ZnF_UBR1"/>
    <property type="match status" value="1"/>
</dbReference>
<keyword evidence="3 10" id="KW-0808">Transferase</keyword>
<dbReference type="FunFam" id="1.10.10.2670:FF:000003">
    <property type="entry name" value="E3 ubiquitin-protein ligase PRT6"/>
    <property type="match status" value="1"/>
</dbReference>
<name>A0AAQ3K508_9LILI</name>
<dbReference type="CDD" id="cd16482">
    <property type="entry name" value="RING-H2_UBR1-like"/>
    <property type="match status" value="1"/>
</dbReference>
<dbReference type="EMBL" id="CP136892">
    <property type="protein sequence ID" value="WOL01977.1"/>
    <property type="molecule type" value="Genomic_DNA"/>
</dbReference>
<comment type="catalytic activity">
    <reaction evidence="1 10">
        <text>S-ubiquitinyl-[E2 ubiquitin-conjugating enzyme]-L-cysteine + [acceptor protein]-L-lysine = [E2 ubiquitin-conjugating enzyme]-L-cysteine + N(6)-ubiquitinyl-[acceptor protein]-L-lysine.</text>
        <dbReference type="EC" id="2.3.2.27"/>
    </reaction>
</comment>
<dbReference type="Gene3D" id="1.10.10.2670">
    <property type="entry name" value="E3 ubiquitin-protein ligase"/>
    <property type="match status" value="1"/>
</dbReference>
<comment type="pathway">
    <text evidence="2 10">Protein modification; protein ubiquitination.</text>
</comment>
<accession>A0AAQ3K508</accession>